<name>A0ABS7MIA6_9ACTN</name>
<dbReference type="Gene3D" id="3.30.70.1660">
    <property type="match status" value="1"/>
</dbReference>
<dbReference type="HAMAP" id="MF_00094">
    <property type="entry name" value="Rel_fac_2"/>
    <property type="match status" value="1"/>
</dbReference>
<comment type="subcellular location">
    <subcellularLocation>
        <location evidence="7">Cytoplasm</location>
    </subcellularLocation>
</comment>
<dbReference type="InterPro" id="IPR000352">
    <property type="entry name" value="Pep_chain_release_fac_I"/>
</dbReference>
<comment type="caution">
    <text evidence="9">The sequence shown here is derived from an EMBL/GenBank/DDBJ whole genome shotgun (WGS) entry which is preliminary data.</text>
</comment>
<keyword evidence="6 7" id="KW-0648">Protein biosynthesis</keyword>
<dbReference type="InterPro" id="IPR045853">
    <property type="entry name" value="Pep_chain_release_fac_I_sf"/>
</dbReference>
<dbReference type="SUPFAM" id="SSF75620">
    <property type="entry name" value="Release factor"/>
    <property type="match status" value="1"/>
</dbReference>
<evidence type="ECO:0000256" key="1">
    <source>
        <dbReference type="ARBA" id="ARBA00002613"/>
    </source>
</evidence>
<dbReference type="InterPro" id="IPR004374">
    <property type="entry name" value="PrfB"/>
</dbReference>
<sequence length="392" mass="43165">MASESDIDSAEVTAADLDAMADRLAEVEQYLHVEEKRARVSELERKSAEPSFWDDADAARSVMAELSRAKDDVSSIEQAREHLADIRAALELAEEMNGDDAQELAHEAAAGAAALTRALDDMELTSWFTGEFDHGSAIVTIKPGQGGLEAQDWASMLLKMYLRYCERRGWKVTINDCPAAEVIGIDRATFTVEGKDAFGMLRAEAGVHRLVRISPTDAKKRRQTSFAGVEVIPQLPDDIEIDIAQDDLRIDVYHASGPGGQGVNTTDSAVRITHLPTNIVVTCQNERSQIQNKAAAMQILKARLYELELERRAEQLDEIRGPKQAAGFGNQIRSYVLYPYQMVKDLRSGVETGNVEAVLEDGDLDPFVVGYHRWLLGGAEYVPGATDEEDEA</sequence>
<reference evidence="9 10" key="1">
    <citation type="submission" date="2021-08" db="EMBL/GenBank/DDBJ databases">
        <title>Collinsella faecalis sp. nov. isolated from swine faeces.</title>
        <authorList>
            <person name="Oh B.S."/>
            <person name="Lee J.H."/>
        </authorList>
    </citation>
    <scope>NUCLEOTIDE SEQUENCE [LARGE SCALE GENOMIC DNA]</scope>
    <source>
        <strain evidence="9 10">AGMB00827</strain>
    </source>
</reference>
<dbReference type="Gene3D" id="3.30.160.20">
    <property type="match status" value="1"/>
</dbReference>
<dbReference type="NCBIfam" id="TIGR00020">
    <property type="entry name" value="prfB"/>
    <property type="match status" value="1"/>
</dbReference>
<evidence type="ECO:0000256" key="7">
    <source>
        <dbReference type="HAMAP-Rule" id="MF_00094"/>
    </source>
</evidence>
<protein>
    <recommendedName>
        <fullName evidence="3 7">Peptide chain release factor 2</fullName>
        <shortName evidence="7">RF-2</shortName>
    </recommendedName>
</protein>
<keyword evidence="5 7" id="KW-0963">Cytoplasm</keyword>
<comment type="PTM">
    <text evidence="7">Methylated by PrmC. Methylation increases the termination efficiency of RF2.</text>
</comment>
<evidence type="ECO:0000256" key="6">
    <source>
        <dbReference type="ARBA" id="ARBA00022917"/>
    </source>
</evidence>
<dbReference type="SMART" id="SM00937">
    <property type="entry name" value="PCRF"/>
    <property type="match status" value="1"/>
</dbReference>
<dbReference type="Gene3D" id="1.20.58.410">
    <property type="entry name" value="Release factor"/>
    <property type="match status" value="1"/>
</dbReference>
<dbReference type="PANTHER" id="PTHR43116:SF3">
    <property type="entry name" value="CLASS I PEPTIDE CHAIN RELEASE FACTOR"/>
    <property type="match status" value="1"/>
</dbReference>
<accession>A0ABS7MIA6</accession>
<feature type="modified residue" description="N5-methylglutamine" evidence="7">
    <location>
        <position position="261"/>
    </location>
</feature>
<dbReference type="PROSITE" id="PS00745">
    <property type="entry name" value="RF_PROK_I"/>
    <property type="match status" value="1"/>
</dbReference>
<keyword evidence="4 7" id="KW-0488">Methylation</keyword>
<evidence type="ECO:0000313" key="9">
    <source>
        <dbReference type="EMBL" id="MBY4797111.1"/>
    </source>
</evidence>
<feature type="domain" description="Prokaryotic-type class I peptide chain release factors" evidence="8">
    <location>
        <begin position="254"/>
        <end position="270"/>
    </location>
</feature>
<comment type="similarity">
    <text evidence="2 7">Belongs to the prokaryotic/mitochondrial release factor family.</text>
</comment>
<dbReference type="InterPro" id="IPR005139">
    <property type="entry name" value="PCRF"/>
</dbReference>
<proteinExistence type="inferred from homology"/>
<evidence type="ECO:0000256" key="3">
    <source>
        <dbReference type="ARBA" id="ARBA00019192"/>
    </source>
</evidence>
<dbReference type="Pfam" id="PF00472">
    <property type="entry name" value="RF-1"/>
    <property type="match status" value="1"/>
</dbReference>
<evidence type="ECO:0000256" key="2">
    <source>
        <dbReference type="ARBA" id="ARBA00010835"/>
    </source>
</evidence>
<evidence type="ECO:0000256" key="5">
    <source>
        <dbReference type="ARBA" id="ARBA00022490"/>
    </source>
</evidence>
<organism evidence="9 10">
    <name type="scientific">Collinsella ureilytica</name>
    <dbReference type="NCBI Taxonomy" id="2869515"/>
    <lineage>
        <taxon>Bacteria</taxon>
        <taxon>Bacillati</taxon>
        <taxon>Actinomycetota</taxon>
        <taxon>Coriobacteriia</taxon>
        <taxon>Coriobacteriales</taxon>
        <taxon>Coriobacteriaceae</taxon>
        <taxon>Collinsella</taxon>
    </lineage>
</organism>
<dbReference type="Proteomes" id="UP000700908">
    <property type="component" value="Unassembled WGS sequence"/>
</dbReference>
<comment type="function">
    <text evidence="1 7">Peptide chain release factor 2 directs the termination of translation in response to the peptide chain termination codons UGA and UAA.</text>
</comment>
<gene>
    <name evidence="7 9" type="primary">prfB</name>
    <name evidence="9" type="ORF">K6V98_01865</name>
</gene>
<keyword evidence="10" id="KW-1185">Reference proteome</keyword>
<dbReference type="PANTHER" id="PTHR43116">
    <property type="entry name" value="PEPTIDE CHAIN RELEASE FACTOR 2"/>
    <property type="match status" value="1"/>
</dbReference>
<dbReference type="RefSeq" id="WP_222198837.1">
    <property type="nucleotide sequence ID" value="NZ_JAIMFO010000004.1"/>
</dbReference>
<dbReference type="EMBL" id="JAIMFO010000004">
    <property type="protein sequence ID" value="MBY4797111.1"/>
    <property type="molecule type" value="Genomic_DNA"/>
</dbReference>
<evidence type="ECO:0000256" key="4">
    <source>
        <dbReference type="ARBA" id="ARBA00022481"/>
    </source>
</evidence>
<dbReference type="Pfam" id="PF03462">
    <property type="entry name" value="PCRF"/>
    <property type="match status" value="1"/>
</dbReference>
<evidence type="ECO:0000313" key="10">
    <source>
        <dbReference type="Proteomes" id="UP000700908"/>
    </source>
</evidence>
<evidence type="ECO:0000259" key="8">
    <source>
        <dbReference type="PROSITE" id="PS00745"/>
    </source>
</evidence>